<evidence type="ECO:0000313" key="2">
    <source>
        <dbReference type="EMBL" id="RKU47848.1"/>
    </source>
</evidence>
<keyword evidence="3" id="KW-1185">Reference proteome</keyword>
<sequence length="113" mass="11850">MTAPVESAKPSGGVKAKLARIFQPVATDSYNRVLASSLDRAQGDASSIDSDPKTGLPLTDEQKAKRLVAQRDARSPTGHFVLGEYKPLDASQGYGGYYTAKGAYPSSSAKNSG</sequence>
<name>A0A420YIY8_9PEZI</name>
<dbReference type="Proteomes" id="UP000275385">
    <property type="component" value="Unassembled WGS sequence"/>
</dbReference>
<dbReference type="EMBL" id="QVQW01000007">
    <property type="protein sequence ID" value="RKU47848.1"/>
    <property type="molecule type" value="Genomic_DNA"/>
</dbReference>
<proteinExistence type="predicted"/>
<comment type="caution">
    <text evidence="2">The sequence shown here is derived from an EMBL/GenBank/DDBJ whole genome shotgun (WGS) entry which is preliminary data.</text>
</comment>
<organism evidence="2 3">
    <name type="scientific">Coniochaeta pulveracea</name>
    <dbReference type="NCBI Taxonomy" id="177199"/>
    <lineage>
        <taxon>Eukaryota</taxon>
        <taxon>Fungi</taxon>
        <taxon>Dikarya</taxon>
        <taxon>Ascomycota</taxon>
        <taxon>Pezizomycotina</taxon>
        <taxon>Sordariomycetes</taxon>
        <taxon>Sordariomycetidae</taxon>
        <taxon>Coniochaetales</taxon>
        <taxon>Coniochaetaceae</taxon>
        <taxon>Coniochaeta</taxon>
    </lineage>
</organism>
<reference evidence="2 3" key="1">
    <citation type="submission" date="2018-08" db="EMBL/GenBank/DDBJ databases">
        <title>Draft genome of the lignicolous fungus Coniochaeta pulveracea.</title>
        <authorList>
            <person name="Borstlap C.J."/>
            <person name="De Witt R.N."/>
            <person name="Botha A."/>
            <person name="Volschenk H."/>
        </authorList>
    </citation>
    <scope>NUCLEOTIDE SEQUENCE [LARGE SCALE GENOMIC DNA]</scope>
    <source>
        <strain evidence="2 3">CAB683</strain>
    </source>
</reference>
<accession>A0A420YIY8</accession>
<evidence type="ECO:0000313" key="3">
    <source>
        <dbReference type="Proteomes" id="UP000275385"/>
    </source>
</evidence>
<gene>
    <name evidence="2" type="ORF">DL546_008362</name>
</gene>
<evidence type="ECO:0000256" key="1">
    <source>
        <dbReference type="SAM" id="MobiDB-lite"/>
    </source>
</evidence>
<dbReference type="AlphaFoldDB" id="A0A420YIY8"/>
<protein>
    <submittedName>
        <fullName evidence="2">Uncharacterized protein</fullName>
    </submittedName>
</protein>
<feature type="region of interest" description="Disordered" evidence="1">
    <location>
        <begin position="38"/>
        <end position="62"/>
    </location>
</feature>